<dbReference type="InterPro" id="IPR041629">
    <property type="entry name" value="SCP_3"/>
</dbReference>
<comment type="caution">
    <text evidence="2">The sequence shown here is derived from an EMBL/GenBank/DDBJ whole genome shotgun (WGS) entry which is preliminary data.</text>
</comment>
<dbReference type="EMBL" id="JBHSQO010000018">
    <property type="protein sequence ID" value="MFC6091370.1"/>
    <property type="molecule type" value="Genomic_DNA"/>
</dbReference>
<reference evidence="3" key="1">
    <citation type="journal article" date="2019" name="Int. J. Syst. Evol. Microbiol.">
        <title>The Global Catalogue of Microorganisms (GCM) 10K type strain sequencing project: providing services to taxonomists for standard genome sequencing and annotation.</title>
        <authorList>
            <consortium name="The Broad Institute Genomics Platform"/>
            <consortium name="The Broad Institute Genome Sequencing Center for Infectious Disease"/>
            <person name="Wu L."/>
            <person name="Ma J."/>
        </authorList>
    </citation>
    <scope>NUCLEOTIDE SEQUENCE [LARGE SCALE GENOMIC DNA]</scope>
    <source>
        <strain evidence="3">CGMCC 4.7246</strain>
    </source>
</reference>
<keyword evidence="3" id="KW-1185">Reference proteome</keyword>
<dbReference type="Pfam" id="PF17844">
    <property type="entry name" value="SCP_3"/>
    <property type="match status" value="1"/>
</dbReference>
<dbReference type="Proteomes" id="UP001596220">
    <property type="component" value="Unassembled WGS sequence"/>
</dbReference>
<feature type="domain" description="Bacterial SCP orthologue" evidence="1">
    <location>
        <begin position="32"/>
        <end position="123"/>
    </location>
</feature>
<proteinExistence type="predicted"/>
<name>A0ABW1P8F4_9PSEU</name>
<evidence type="ECO:0000313" key="2">
    <source>
        <dbReference type="EMBL" id="MFC6091370.1"/>
    </source>
</evidence>
<dbReference type="Gene3D" id="3.30.1050.40">
    <property type="match status" value="1"/>
</dbReference>
<accession>A0ABW1P8F4</accession>
<evidence type="ECO:0000313" key="3">
    <source>
        <dbReference type="Proteomes" id="UP001596220"/>
    </source>
</evidence>
<organism evidence="2 3">
    <name type="scientific">Saccharothrix lopnurensis</name>
    <dbReference type="NCBI Taxonomy" id="1670621"/>
    <lineage>
        <taxon>Bacteria</taxon>
        <taxon>Bacillati</taxon>
        <taxon>Actinomycetota</taxon>
        <taxon>Actinomycetes</taxon>
        <taxon>Pseudonocardiales</taxon>
        <taxon>Pseudonocardiaceae</taxon>
        <taxon>Saccharothrix</taxon>
    </lineage>
</organism>
<gene>
    <name evidence="2" type="ORF">ACFP3R_19005</name>
</gene>
<evidence type="ECO:0000259" key="1">
    <source>
        <dbReference type="Pfam" id="PF17844"/>
    </source>
</evidence>
<dbReference type="InterPro" id="IPR036527">
    <property type="entry name" value="SCP2_sterol-bd_dom_sf"/>
</dbReference>
<protein>
    <submittedName>
        <fullName evidence="2">Sterol carrier family protein</fullName>
    </submittedName>
</protein>
<sequence>MPSKPVDPREARAAVEAVLPWLTGEGVDQPARPVLAAAVRLSLRTLEQAAPGRSVEVRVPPFAAVQCVAGPRHTRGTPPNVVETDPRTWLELAVGRLGWDEAVAAGRVTASGSRADLSTALPVLRF</sequence>
<dbReference type="SUPFAM" id="SSF55718">
    <property type="entry name" value="SCP-like"/>
    <property type="match status" value="1"/>
</dbReference>
<dbReference type="RefSeq" id="WP_380637569.1">
    <property type="nucleotide sequence ID" value="NZ_JBHSQO010000018.1"/>
</dbReference>